<evidence type="ECO:0000256" key="7">
    <source>
        <dbReference type="ARBA" id="ARBA00023242"/>
    </source>
</evidence>
<dbReference type="GO" id="GO:0003700">
    <property type="term" value="F:DNA-binding transcription factor activity"/>
    <property type="evidence" value="ECO:0007669"/>
    <property type="project" value="UniProtKB-UniRule"/>
</dbReference>
<name>A0A4V4H496_MUSBA</name>
<keyword evidence="1 9" id="KW-0479">Metal-binding</keyword>
<sequence>MEQQQQLQKRQRSQQQQPPPRVPCARCGSSDTKFCYYNNYNTSQPRYYCRTCKRHWTQGGTLRNVPEGGSSKKSKLKSSASSSSSPSVKLPQAQAMVDQMAAVAAGTSANPDRAAMPPPLLYGGGVRAAGWGGILGDEPALPAFNSGGLDGDFGPSNPATTPSGFNLLQQLVQQPGLSLSLHRNLLMFQHQMNAPAFATAAPAIVAADAAATTEESNQNYHNNSRMSNISGAPHPPPSSSSM</sequence>
<evidence type="ECO:0000313" key="13">
    <source>
        <dbReference type="Proteomes" id="UP000317650"/>
    </source>
</evidence>
<dbReference type="PANTHER" id="PTHR31992">
    <property type="entry name" value="DOF ZINC FINGER PROTEIN DOF1.4-RELATED"/>
    <property type="match status" value="1"/>
</dbReference>
<keyword evidence="5 8" id="KW-0238">DNA-binding</keyword>
<evidence type="ECO:0000256" key="2">
    <source>
        <dbReference type="ARBA" id="ARBA00022771"/>
    </source>
</evidence>
<feature type="domain" description="Dof-type" evidence="11">
    <location>
        <begin position="22"/>
        <end position="76"/>
    </location>
</feature>
<feature type="compositionally biased region" description="Low complexity" evidence="10">
    <location>
        <begin position="77"/>
        <end position="92"/>
    </location>
</feature>
<evidence type="ECO:0000256" key="8">
    <source>
        <dbReference type="PROSITE-ProRule" id="PRU00071"/>
    </source>
</evidence>
<dbReference type="PANTHER" id="PTHR31992:SF204">
    <property type="entry name" value="DOF ZINC FINGER PROTEIN"/>
    <property type="match status" value="1"/>
</dbReference>
<keyword evidence="3 9" id="KW-0862">Zinc</keyword>
<dbReference type="EMBL" id="PYDT01000009">
    <property type="protein sequence ID" value="THU51366.1"/>
    <property type="molecule type" value="Genomic_DNA"/>
</dbReference>
<keyword evidence="7 8" id="KW-0539">Nucleus</keyword>
<accession>A0A4V4H496</accession>
<keyword evidence="2 8" id="KW-0863">Zinc-finger</keyword>
<reference evidence="12 13" key="1">
    <citation type="journal article" date="2019" name="Nat. Plants">
        <title>Genome sequencing of Musa balbisiana reveals subgenome evolution and function divergence in polyploid bananas.</title>
        <authorList>
            <person name="Yao X."/>
        </authorList>
    </citation>
    <scope>NUCLEOTIDE SEQUENCE [LARGE SCALE GENOMIC DNA]</scope>
    <source>
        <strain evidence="13">cv. DH-PKW</strain>
        <tissue evidence="12">Leaves</tissue>
    </source>
</reference>
<evidence type="ECO:0000256" key="1">
    <source>
        <dbReference type="ARBA" id="ARBA00022723"/>
    </source>
</evidence>
<evidence type="ECO:0000313" key="12">
    <source>
        <dbReference type="EMBL" id="THU51366.1"/>
    </source>
</evidence>
<feature type="region of interest" description="Disordered" evidence="10">
    <location>
        <begin position="59"/>
        <end position="92"/>
    </location>
</feature>
<dbReference type="GO" id="GO:0005634">
    <property type="term" value="C:nucleus"/>
    <property type="evidence" value="ECO:0007669"/>
    <property type="project" value="UniProtKB-SubCell"/>
</dbReference>
<comment type="function">
    <text evidence="9">Transcription factor that binds specifically to a 5'-AA[AG]G-3' consensus core sequence.</text>
</comment>
<dbReference type="STRING" id="52838.A0A4V4H496"/>
<dbReference type="PROSITE" id="PS50884">
    <property type="entry name" value="ZF_DOF_2"/>
    <property type="match status" value="1"/>
</dbReference>
<organism evidence="12 13">
    <name type="scientific">Musa balbisiana</name>
    <name type="common">Banana</name>
    <dbReference type="NCBI Taxonomy" id="52838"/>
    <lineage>
        <taxon>Eukaryota</taxon>
        <taxon>Viridiplantae</taxon>
        <taxon>Streptophyta</taxon>
        <taxon>Embryophyta</taxon>
        <taxon>Tracheophyta</taxon>
        <taxon>Spermatophyta</taxon>
        <taxon>Magnoliopsida</taxon>
        <taxon>Liliopsida</taxon>
        <taxon>Zingiberales</taxon>
        <taxon>Musaceae</taxon>
        <taxon>Musa</taxon>
    </lineage>
</organism>
<dbReference type="Proteomes" id="UP000317650">
    <property type="component" value="Chromosome 6"/>
</dbReference>
<dbReference type="GO" id="GO:0003677">
    <property type="term" value="F:DNA binding"/>
    <property type="evidence" value="ECO:0007669"/>
    <property type="project" value="UniProtKB-UniRule"/>
</dbReference>
<feature type="region of interest" description="Disordered" evidence="10">
    <location>
        <begin position="1"/>
        <end position="30"/>
    </location>
</feature>
<dbReference type="Pfam" id="PF02701">
    <property type="entry name" value="Zn_ribbon_Dof"/>
    <property type="match status" value="1"/>
</dbReference>
<comment type="caution">
    <text evidence="12">The sequence shown here is derived from an EMBL/GenBank/DDBJ whole genome shotgun (WGS) entry which is preliminary data.</text>
</comment>
<evidence type="ECO:0000256" key="5">
    <source>
        <dbReference type="ARBA" id="ARBA00023125"/>
    </source>
</evidence>
<comment type="subcellular location">
    <subcellularLocation>
        <location evidence="8 9">Nucleus</location>
    </subcellularLocation>
</comment>
<evidence type="ECO:0000259" key="11">
    <source>
        <dbReference type="PROSITE" id="PS50884"/>
    </source>
</evidence>
<keyword evidence="6 9" id="KW-0804">Transcription</keyword>
<protein>
    <recommendedName>
        <fullName evidence="9">Dof zinc finger protein</fullName>
    </recommendedName>
</protein>
<gene>
    <name evidence="12" type="ORF">C4D60_Mb06t30280</name>
</gene>
<evidence type="ECO:0000256" key="3">
    <source>
        <dbReference type="ARBA" id="ARBA00022833"/>
    </source>
</evidence>
<dbReference type="InterPro" id="IPR045174">
    <property type="entry name" value="Dof"/>
</dbReference>
<keyword evidence="4 9" id="KW-0805">Transcription regulation</keyword>
<dbReference type="PROSITE" id="PS01361">
    <property type="entry name" value="ZF_DOF_1"/>
    <property type="match status" value="1"/>
</dbReference>
<keyword evidence="13" id="KW-1185">Reference proteome</keyword>
<feature type="compositionally biased region" description="Pro residues" evidence="10">
    <location>
        <begin position="233"/>
        <end position="242"/>
    </location>
</feature>
<evidence type="ECO:0000256" key="9">
    <source>
        <dbReference type="RuleBase" id="RU369094"/>
    </source>
</evidence>
<dbReference type="InterPro" id="IPR003851">
    <property type="entry name" value="Znf_Dof"/>
</dbReference>
<feature type="region of interest" description="Disordered" evidence="10">
    <location>
        <begin position="215"/>
        <end position="242"/>
    </location>
</feature>
<evidence type="ECO:0000256" key="6">
    <source>
        <dbReference type="ARBA" id="ARBA00023163"/>
    </source>
</evidence>
<dbReference type="AlphaFoldDB" id="A0A4V4H496"/>
<dbReference type="GO" id="GO:0008270">
    <property type="term" value="F:zinc ion binding"/>
    <property type="evidence" value="ECO:0007669"/>
    <property type="project" value="UniProtKB-KW"/>
</dbReference>
<feature type="compositionally biased region" description="Polar residues" evidence="10">
    <location>
        <begin position="215"/>
        <end position="230"/>
    </location>
</feature>
<evidence type="ECO:0000256" key="4">
    <source>
        <dbReference type="ARBA" id="ARBA00023015"/>
    </source>
</evidence>
<evidence type="ECO:0000256" key="10">
    <source>
        <dbReference type="SAM" id="MobiDB-lite"/>
    </source>
</evidence>
<feature type="compositionally biased region" description="Low complexity" evidence="10">
    <location>
        <begin position="1"/>
        <end position="16"/>
    </location>
</feature>
<proteinExistence type="predicted"/>